<dbReference type="Gene3D" id="1.20.1090.10">
    <property type="entry name" value="Dehydroquinate synthase-like - alpha domain"/>
    <property type="match status" value="1"/>
</dbReference>
<keyword evidence="1" id="KW-0560">Oxidoreductase</keyword>
<feature type="domain" description="Fe-containing alcohol dehydrogenase-like C-terminal" evidence="3">
    <location>
        <begin position="197"/>
        <end position="386"/>
    </location>
</feature>
<dbReference type="PROSITE" id="PS00060">
    <property type="entry name" value="ADH_IRON_2"/>
    <property type="match status" value="1"/>
</dbReference>
<protein>
    <submittedName>
        <fullName evidence="4">Iron-containing alcohol dehydrogenase</fullName>
    </submittedName>
</protein>
<gene>
    <name evidence="4" type="ORF">D2E25_0872</name>
</gene>
<dbReference type="InterPro" id="IPR018211">
    <property type="entry name" value="ADH_Fe_CS"/>
</dbReference>
<dbReference type="GO" id="GO:1990362">
    <property type="term" value="F:butanol dehydrogenase (NAD+) activity"/>
    <property type="evidence" value="ECO:0007669"/>
    <property type="project" value="InterPro"/>
</dbReference>
<dbReference type="PANTHER" id="PTHR43633">
    <property type="entry name" value="ALCOHOL DEHYDROGENASE YQHD"/>
    <property type="match status" value="1"/>
</dbReference>
<dbReference type="Pfam" id="PF00465">
    <property type="entry name" value="Fe-ADH"/>
    <property type="match status" value="1"/>
</dbReference>
<reference evidence="4 5" key="1">
    <citation type="submission" date="2018-09" db="EMBL/GenBank/DDBJ databases">
        <title>Characterization of the phylogenetic diversity of five novel species belonging to the genus Bifidobacterium.</title>
        <authorList>
            <person name="Lugli G.A."/>
            <person name="Duranti S."/>
            <person name="Milani C."/>
        </authorList>
    </citation>
    <scope>NUCLEOTIDE SEQUENCE [LARGE SCALE GENOMIC DNA]</scope>
    <source>
        <strain evidence="4 5">2034B</strain>
    </source>
</reference>
<proteinExistence type="predicted"/>
<keyword evidence="5" id="KW-1185">Reference proteome</keyword>
<dbReference type="InterPro" id="IPR056798">
    <property type="entry name" value="ADH_Fe_C"/>
</dbReference>
<dbReference type="SUPFAM" id="SSF56796">
    <property type="entry name" value="Dehydroquinate synthase-like"/>
    <property type="match status" value="1"/>
</dbReference>
<dbReference type="OrthoDB" id="323926at2"/>
<dbReference type="Gene3D" id="3.40.50.1970">
    <property type="match status" value="1"/>
</dbReference>
<dbReference type="InterPro" id="IPR001670">
    <property type="entry name" value="ADH_Fe/GldA"/>
</dbReference>
<evidence type="ECO:0000313" key="5">
    <source>
        <dbReference type="Proteomes" id="UP000287533"/>
    </source>
</evidence>
<dbReference type="Proteomes" id="UP000287533">
    <property type="component" value="Unassembled WGS sequence"/>
</dbReference>
<name>A0A430FKY0_9BIFI</name>
<dbReference type="RefSeq" id="WP_125980190.1">
    <property type="nucleotide sequence ID" value="NZ_QXGL01000002.1"/>
</dbReference>
<dbReference type="GO" id="GO:0008106">
    <property type="term" value="F:alcohol dehydrogenase (NADP+) activity"/>
    <property type="evidence" value="ECO:0007669"/>
    <property type="project" value="TreeGrafter"/>
</dbReference>
<dbReference type="GO" id="GO:0046872">
    <property type="term" value="F:metal ion binding"/>
    <property type="evidence" value="ECO:0007669"/>
    <property type="project" value="InterPro"/>
</dbReference>
<organism evidence="4 5">
    <name type="scientific">Bifidobacterium goeldii</name>
    <dbReference type="NCBI Taxonomy" id="2306975"/>
    <lineage>
        <taxon>Bacteria</taxon>
        <taxon>Bacillati</taxon>
        <taxon>Actinomycetota</taxon>
        <taxon>Actinomycetes</taxon>
        <taxon>Bifidobacteriales</taxon>
        <taxon>Bifidobacteriaceae</taxon>
        <taxon>Bifidobacterium</taxon>
    </lineage>
</organism>
<dbReference type="AlphaFoldDB" id="A0A430FKY0"/>
<evidence type="ECO:0000259" key="3">
    <source>
        <dbReference type="Pfam" id="PF25137"/>
    </source>
</evidence>
<dbReference type="PANTHER" id="PTHR43633:SF1">
    <property type="entry name" value="ALCOHOL DEHYDROGENASE YQHD"/>
    <property type="match status" value="1"/>
</dbReference>
<dbReference type="GO" id="GO:1990002">
    <property type="term" value="F:methylglyoxal reductase (NADPH) (acetol producing) activity"/>
    <property type="evidence" value="ECO:0007669"/>
    <property type="project" value="TreeGrafter"/>
</dbReference>
<dbReference type="FunFam" id="3.40.50.1970:FF:000003">
    <property type="entry name" value="Alcohol dehydrogenase, iron-containing"/>
    <property type="match status" value="1"/>
</dbReference>
<comment type="caution">
    <text evidence="4">The sequence shown here is derived from an EMBL/GenBank/DDBJ whole genome shotgun (WGS) entry which is preliminary data.</text>
</comment>
<dbReference type="InterPro" id="IPR044731">
    <property type="entry name" value="BDH-like"/>
</dbReference>
<evidence type="ECO:0000256" key="1">
    <source>
        <dbReference type="ARBA" id="ARBA00023002"/>
    </source>
</evidence>
<dbReference type="EMBL" id="QXGL01000002">
    <property type="protein sequence ID" value="RSX53549.1"/>
    <property type="molecule type" value="Genomic_DNA"/>
</dbReference>
<evidence type="ECO:0000313" key="4">
    <source>
        <dbReference type="EMBL" id="RSX53549.1"/>
    </source>
</evidence>
<sequence>MFSYRRNSTIIFGAESQNTLENLLREHHATSVLFVYSGDYVFNLGISDNVRTATAHIGASLIEDGATVPNPRIEHVRELITLAREHHVDFVLAAGGGSSFDTAKAVAVGVGYSGDVWELFTGAGTFDHALPVGVIATLAGSGSEVSDCAVLQEGLDKRSLEDDRIIPVFTIVNPEYSATAPYHHQASAIADLAADYFEPYFCTTAQIHAQDRLLEAGLRAVIHYGRRYAANPNDYQTRAELHWLSSEGFNDCYLAAGRVTDWTTHRLEHALGAQFDIIHGEGIAVLAPAVIRYVSQYQPERYAALARAVFDVPEDATDIEAAHVLADGLAAYFAQLGMTQRLRDLDIPQSSLPDIAARITDHGRTRIGNYYPLSQEDVLAVYQLAY</sequence>
<evidence type="ECO:0000259" key="2">
    <source>
        <dbReference type="Pfam" id="PF00465"/>
    </source>
</evidence>
<accession>A0A430FKY0</accession>
<dbReference type="CDD" id="cd08187">
    <property type="entry name" value="BDH"/>
    <property type="match status" value="1"/>
</dbReference>
<feature type="domain" description="Alcohol dehydrogenase iron-type/glycerol dehydrogenase GldA" evidence="2">
    <location>
        <begin position="8"/>
        <end position="174"/>
    </location>
</feature>
<dbReference type="Pfam" id="PF25137">
    <property type="entry name" value="ADH_Fe_C"/>
    <property type="match status" value="1"/>
</dbReference>
<dbReference type="GO" id="GO:0005829">
    <property type="term" value="C:cytosol"/>
    <property type="evidence" value="ECO:0007669"/>
    <property type="project" value="TreeGrafter"/>
</dbReference>